<reference evidence="3" key="1">
    <citation type="journal article" date="2019" name="Int. J. Syst. Evol. Microbiol.">
        <title>The Global Catalogue of Microorganisms (GCM) 10K type strain sequencing project: providing services to taxonomists for standard genome sequencing and annotation.</title>
        <authorList>
            <consortium name="The Broad Institute Genomics Platform"/>
            <consortium name="The Broad Institute Genome Sequencing Center for Infectious Disease"/>
            <person name="Wu L."/>
            <person name="Ma J."/>
        </authorList>
    </citation>
    <scope>NUCLEOTIDE SEQUENCE [LARGE SCALE GENOMIC DNA]</scope>
    <source>
        <strain evidence="3">JCM 17498</strain>
    </source>
</reference>
<evidence type="ECO:0000256" key="1">
    <source>
        <dbReference type="SAM" id="MobiDB-lite"/>
    </source>
</evidence>
<feature type="region of interest" description="Disordered" evidence="1">
    <location>
        <begin position="1"/>
        <end position="48"/>
    </location>
</feature>
<protein>
    <submittedName>
        <fullName evidence="2">Uncharacterized protein</fullName>
    </submittedName>
</protein>
<name>A0ABP7E1N5_9SPHN</name>
<sequence length="48" mass="4898">MTQDPNSLPDPRTAPDDLEDATNQGVSANDPAEGADDSPSEDDGSPQG</sequence>
<dbReference type="RefSeq" id="WP_344693441.1">
    <property type="nucleotide sequence ID" value="NZ_BAABBF010000004.1"/>
</dbReference>
<organism evidence="2 3">
    <name type="scientific">Sphingomonas cynarae</name>
    <dbReference type="NCBI Taxonomy" id="930197"/>
    <lineage>
        <taxon>Bacteria</taxon>
        <taxon>Pseudomonadati</taxon>
        <taxon>Pseudomonadota</taxon>
        <taxon>Alphaproteobacteria</taxon>
        <taxon>Sphingomonadales</taxon>
        <taxon>Sphingomonadaceae</taxon>
        <taxon>Sphingomonas</taxon>
    </lineage>
</organism>
<dbReference type="Proteomes" id="UP001500523">
    <property type="component" value="Unassembled WGS sequence"/>
</dbReference>
<gene>
    <name evidence="2" type="ORF">GCM10022268_22180</name>
</gene>
<feature type="compositionally biased region" description="Acidic residues" evidence="1">
    <location>
        <begin position="33"/>
        <end position="48"/>
    </location>
</feature>
<keyword evidence="3" id="KW-1185">Reference proteome</keyword>
<evidence type="ECO:0000313" key="2">
    <source>
        <dbReference type="EMBL" id="GAA3712947.1"/>
    </source>
</evidence>
<accession>A0ABP7E1N5</accession>
<evidence type="ECO:0000313" key="3">
    <source>
        <dbReference type="Proteomes" id="UP001500523"/>
    </source>
</evidence>
<dbReference type="EMBL" id="BAABBF010000004">
    <property type="protein sequence ID" value="GAA3712947.1"/>
    <property type="molecule type" value="Genomic_DNA"/>
</dbReference>
<comment type="caution">
    <text evidence="2">The sequence shown here is derived from an EMBL/GenBank/DDBJ whole genome shotgun (WGS) entry which is preliminary data.</text>
</comment>
<proteinExistence type="predicted"/>